<gene>
    <name evidence="2" type="primary">Zkscan2_1</name>
    <name evidence="2" type="ORF">GTO96_0007845</name>
</gene>
<keyword evidence="3" id="KW-1185">Reference proteome</keyword>
<evidence type="ECO:0000313" key="3">
    <source>
        <dbReference type="Proteomes" id="UP000886611"/>
    </source>
</evidence>
<comment type="caution">
    <text evidence="2">The sequence shown here is derived from an EMBL/GenBank/DDBJ whole genome shotgun (WGS) entry which is preliminary data.</text>
</comment>
<name>A0A8X7WUQ8_POLSE</name>
<sequence length="91" mass="10632">MAVSWSIEEVQTFLSLVAEERIQRELDGATRNEKVFQEVAKLLGAHGNHRTYKQCRDKLKKNEERLQEYKGPQQPEWRVYDDVTAVEAAQL</sequence>
<proteinExistence type="predicted"/>
<evidence type="ECO:0000313" key="2">
    <source>
        <dbReference type="EMBL" id="KAG2455237.1"/>
    </source>
</evidence>
<dbReference type="Pfam" id="PF13837">
    <property type="entry name" value="Myb_DNA-bind_4"/>
    <property type="match status" value="1"/>
</dbReference>
<feature type="domain" description="Myb/SANT-like DNA-binding" evidence="1">
    <location>
        <begin position="4"/>
        <end position="83"/>
    </location>
</feature>
<feature type="non-terminal residue" evidence="2">
    <location>
        <position position="91"/>
    </location>
</feature>
<feature type="non-terminal residue" evidence="2">
    <location>
        <position position="1"/>
    </location>
</feature>
<dbReference type="Proteomes" id="UP000886611">
    <property type="component" value="Unassembled WGS sequence"/>
</dbReference>
<dbReference type="InterPro" id="IPR044822">
    <property type="entry name" value="Myb_DNA-bind_4"/>
</dbReference>
<organism evidence="2 3">
    <name type="scientific">Polypterus senegalus</name>
    <name type="common">Senegal bichir</name>
    <dbReference type="NCBI Taxonomy" id="55291"/>
    <lineage>
        <taxon>Eukaryota</taxon>
        <taxon>Metazoa</taxon>
        <taxon>Chordata</taxon>
        <taxon>Craniata</taxon>
        <taxon>Vertebrata</taxon>
        <taxon>Euteleostomi</taxon>
        <taxon>Actinopterygii</taxon>
        <taxon>Polypteriformes</taxon>
        <taxon>Polypteridae</taxon>
        <taxon>Polypterus</taxon>
    </lineage>
</organism>
<dbReference type="AlphaFoldDB" id="A0A8X7WUQ8"/>
<protein>
    <submittedName>
        <fullName evidence="2">ZKSC2 protein</fullName>
    </submittedName>
</protein>
<dbReference type="Gene3D" id="1.10.10.60">
    <property type="entry name" value="Homeodomain-like"/>
    <property type="match status" value="1"/>
</dbReference>
<reference evidence="2 3" key="1">
    <citation type="journal article" date="2021" name="Cell">
        <title>Tracing the genetic footprints of vertebrate landing in non-teleost ray-finned fishes.</title>
        <authorList>
            <person name="Bi X."/>
            <person name="Wang K."/>
            <person name="Yang L."/>
            <person name="Pan H."/>
            <person name="Jiang H."/>
            <person name="Wei Q."/>
            <person name="Fang M."/>
            <person name="Yu H."/>
            <person name="Zhu C."/>
            <person name="Cai Y."/>
            <person name="He Y."/>
            <person name="Gan X."/>
            <person name="Zeng H."/>
            <person name="Yu D."/>
            <person name="Zhu Y."/>
            <person name="Jiang H."/>
            <person name="Qiu Q."/>
            <person name="Yang H."/>
            <person name="Zhang Y.E."/>
            <person name="Wang W."/>
            <person name="Zhu M."/>
            <person name="He S."/>
            <person name="Zhang G."/>
        </authorList>
    </citation>
    <scope>NUCLEOTIDE SEQUENCE [LARGE SCALE GENOMIC DNA]</scope>
    <source>
        <strain evidence="2">Bchr_013</strain>
    </source>
</reference>
<accession>A0A8X7WUQ8</accession>
<evidence type="ECO:0000259" key="1">
    <source>
        <dbReference type="Pfam" id="PF13837"/>
    </source>
</evidence>
<dbReference type="EMBL" id="JAATIS010009265">
    <property type="protein sequence ID" value="KAG2455237.1"/>
    <property type="molecule type" value="Genomic_DNA"/>
</dbReference>